<reference evidence="3" key="1">
    <citation type="submission" date="2021-02" db="EMBL/GenBank/DDBJ databases">
        <authorList>
            <person name="Nowell W R."/>
        </authorList>
    </citation>
    <scope>NUCLEOTIDE SEQUENCE</scope>
</reference>
<gene>
    <name evidence="3" type="ORF">OTI717_LOCUS17336</name>
</gene>
<name>A0A819AEQ9_9BILA</name>
<evidence type="ECO:0000256" key="1">
    <source>
        <dbReference type="SAM" id="MobiDB-lite"/>
    </source>
</evidence>
<feature type="transmembrane region" description="Helical" evidence="2">
    <location>
        <begin position="85"/>
        <end position="103"/>
    </location>
</feature>
<dbReference type="EMBL" id="CAJOAX010002276">
    <property type="protein sequence ID" value="CAF3783954.1"/>
    <property type="molecule type" value="Genomic_DNA"/>
</dbReference>
<feature type="compositionally biased region" description="Polar residues" evidence="1">
    <location>
        <begin position="10"/>
        <end position="26"/>
    </location>
</feature>
<feature type="region of interest" description="Disordered" evidence="1">
    <location>
        <begin position="1"/>
        <end position="52"/>
    </location>
</feature>
<dbReference type="Proteomes" id="UP000663823">
    <property type="component" value="Unassembled WGS sequence"/>
</dbReference>
<keyword evidence="2" id="KW-1133">Transmembrane helix</keyword>
<proteinExistence type="predicted"/>
<organism evidence="3 4">
    <name type="scientific">Rotaria sordida</name>
    <dbReference type="NCBI Taxonomy" id="392033"/>
    <lineage>
        <taxon>Eukaryota</taxon>
        <taxon>Metazoa</taxon>
        <taxon>Spiralia</taxon>
        <taxon>Gnathifera</taxon>
        <taxon>Rotifera</taxon>
        <taxon>Eurotatoria</taxon>
        <taxon>Bdelloidea</taxon>
        <taxon>Philodinida</taxon>
        <taxon>Philodinidae</taxon>
        <taxon>Rotaria</taxon>
    </lineage>
</organism>
<protein>
    <submittedName>
        <fullName evidence="3">Uncharacterized protein</fullName>
    </submittedName>
</protein>
<evidence type="ECO:0000313" key="3">
    <source>
        <dbReference type="EMBL" id="CAF3783954.1"/>
    </source>
</evidence>
<feature type="non-terminal residue" evidence="3">
    <location>
        <position position="1"/>
    </location>
</feature>
<feature type="compositionally biased region" description="Polar residues" evidence="1">
    <location>
        <begin position="36"/>
        <end position="52"/>
    </location>
</feature>
<keyword evidence="2" id="KW-0472">Membrane</keyword>
<comment type="caution">
    <text evidence="3">The sequence shown here is derived from an EMBL/GenBank/DDBJ whole genome shotgun (WGS) entry which is preliminary data.</text>
</comment>
<accession>A0A819AEQ9</accession>
<sequence>MMEETDNKYHQLSSVNGQTISSSLEGNESIELSHIVNENDNNSDSGISPNDSEVETLISNRNQKTGLSTVFDDEEEKWYIVGSEVFLPFMIAGCGMVAAGLVLERVK</sequence>
<keyword evidence="2" id="KW-0812">Transmembrane</keyword>
<evidence type="ECO:0000313" key="4">
    <source>
        <dbReference type="Proteomes" id="UP000663823"/>
    </source>
</evidence>
<dbReference type="AlphaFoldDB" id="A0A819AEQ9"/>
<evidence type="ECO:0000256" key="2">
    <source>
        <dbReference type="SAM" id="Phobius"/>
    </source>
</evidence>